<evidence type="ECO:0000259" key="2">
    <source>
        <dbReference type="Pfam" id="PF06057"/>
    </source>
</evidence>
<proteinExistence type="predicted"/>
<dbReference type="PIRSF" id="PIRSF029063">
    <property type="entry name" value="IV_sec_VirJ"/>
    <property type="match status" value="1"/>
</dbReference>
<feature type="signal peptide" evidence="1">
    <location>
        <begin position="1"/>
        <end position="24"/>
    </location>
</feature>
<comment type="caution">
    <text evidence="3">The sequence shown here is derived from an EMBL/GenBank/DDBJ whole genome shotgun (WGS) entry which is preliminary data.</text>
</comment>
<keyword evidence="1" id="KW-0732">Signal</keyword>
<keyword evidence="4" id="KW-1185">Reference proteome</keyword>
<dbReference type="Proteomes" id="UP000295341">
    <property type="component" value="Unassembled WGS sequence"/>
</dbReference>
<dbReference type="RefSeq" id="WP_133880719.1">
    <property type="nucleotide sequence ID" value="NZ_MWIN01000030.1"/>
</dbReference>
<evidence type="ECO:0000256" key="1">
    <source>
        <dbReference type="SAM" id="SignalP"/>
    </source>
</evidence>
<evidence type="ECO:0000313" key="3">
    <source>
        <dbReference type="EMBL" id="TDU32201.1"/>
    </source>
</evidence>
<name>A0A4S3JZP8_9GAMM</name>
<dbReference type="InterPro" id="IPR029058">
    <property type="entry name" value="AB_hydrolase_fold"/>
</dbReference>
<protein>
    <submittedName>
        <fullName evidence="3">Type IV secretory pathway VirJ component</fullName>
    </submittedName>
</protein>
<reference evidence="3 4" key="1">
    <citation type="submission" date="2019-03" db="EMBL/GenBank/DDBJ databases">
        <title>Genomic Encyclopedia of Type Strains, Phase IV (KMG-IV): sequencing the most valuable type-strain genomes for metagenomic binning, comparative biology and taxonomic classification.</title>
        <authorList>
            <person name="Goeker M."/>
        </authorList>
    </citation>
    <scope>NUCLEOTIDE SEQUENCE [LARGE SCALE GENOMIC DNA]</scope>
    <source>
        <strain evidence="3 4">DSM 26377</strain>
    </source>
</reference>
<dbReference type="SUPFAM" id="SSF53474">
    <property type="entry name" value="alpha/beta-Hydrolases"/>
    <property type="match status" value="1"/>
</dbReference>
<dbReference type="InterPro" id="IPR011225">
    <property type="entry name" value="IV_sec_VirJ"/>
</dbReference>
<feature type="chain" id="PRO_5030100131" evidence="1">
    <location>
        <begin position="25"/>
        <end position="475"/>
    </location>
</feature>
<sequence>MNVTMRSALRRTAFFFAGLLIAHAAPAQQKLSHGLFDDVAIYRPQGAATGAVLLLSGDAPSPTAGKSGDGSSAMAAALAQEGAMVALIDMGKLRANLEKDGGDCVFPEGDFENLSHYIQGYEKLPTYHTPVIAGIGNGAALAYTMLAQSDPGTFSGGLTLGFKPELDLKKKLCEGEGTHIKSRKDGSGVSLLPSPALSLPWIALQDKPSLTATKDFARSMTSVEVVSVAQGKHDQVPPPDELSLVRAAYRRIGAHKPSALPPPPVRLGDLPVIEVPATAPDEGAGDRFAVLLSGDGGWAGLDKEVAGALAKLGVPVVGFDSLRYFWDARTPAGLSADIDRLVRYYASHWKKPRVILIGYSQGADVLPFALNRLPPATRAMVSRTVLMALGENASFEFHLGNWVGSGDNDALPIEPETRALDPAHTLCLYGADEPESLCSKLPPGRVVSEALPGGHHFDGAYDSLAERILGLQPKP</sequence>
<organism evidence="3 4">
    <name type="scientific">Panacagrimonas perspica</name>
    <dbReference type="NCBI Taxonomy" id="381431"/>
    <lineage>
        <taxon>Bacteria</taxon>
        <taxon>Pseudomonadati</taxon>
        <taxon>Pseudomonadota</taxon>
        <taxon>Gammaproteobacteria</taxon>
        <taxon>Nevskiales</taxon>
        <taxon>Nevskiaceae</taxon>
        <taxon>Panacagrimonas</taxon>
    </lineage>
</organism>
<dbReference type="InterPro" id="IPR010333">
    <property type="entry name" value="VirJ"/>
</dbReference>
<dbReference type="Pfam" id="PF06057">
    <property type="entry name" value="VirJ"/>
    <property type="match status" value="1"/>
</dbReference>
<gene>
    <name evidence="3" type="ORF">DFR24_1590</name>
</gene>
<dbReference type="OrthoDB" id="641022at2"/>
<dbReference type="Gene3D" id="3.40.50.1820">
    <property type="entry name" value="alpha/beta hydrolase"/>
    <property type="match status" value="1"/>
</dbReference>
<accession>A0A4S3JZP8</accession>
<dbReference type="AlphaFoldDB" id="A0A4S3JZP8"/>
<feature type="domain" description="Bacterial virulence" evidence="2">
    <location>
        <begin position="286"/>
        <end position="469"/>
    </location>
</feature>
<dbReference type="EMBL" id="SOBT01000008">
    <property type="protein sequence ID" value="TDU32201.1"/>
    <property type="molecule type" value="Genomic_DNA"/>
</dbReference>
<evidence type="ECO:0000313" key="4">
    <source>
        <dbReference type="Proteomes" id="UP000295341"/>
    </source>
</evidence>